<dbReference type="Proteomes" id="UP000192042">
    <property type="component" value="Chromosome I"/>
</dbReference>
<proteinExistence type="predicted"/>
<protein>
    <submittedName>
        <fullName evidence="1">Uncharacterized protein</fullName>
    </submittedName>
</protein>
<organism evidence="1 2">
    <name type="scientific">Nitrospira japonica</name>
    <dbReference type="NCBI Taxonomy" id="1325564"/>
    <lineage>
        <taxon>Bacteria</taxon>
        <taxon>Pseudomonadati</taxon>
        <taxon>Nitrospirota</taxon>
        <taxon>Nitrospiria</taxon>
        <taxon>Nitrospirales</taxon>
        <taxon>Nitrospiraceae</taxon>
        <taxon>Nitrospira</taxon>
    </lineage>
</organism>
<accession>A0A1W1I8V4</accession>
<dbReference type="KEGG" id="nja:NSJP_3267"/>
<dbReference type="STRING" id="1325564.NSJP_3267"/>
<name>A0A1W1I8V4_9BACT</name>
<evidence type="ECO:0000313" key="1">
    <source>
        <dbReference type="EMBL" id="SLM49434.1"/>
    </source>
</evidence>
<sequence length="73" mass="8367">MDRLKPVIETLFRAKQQRRKKLVALPFPEKVRAVIRMQQMAAPILLARGKSVRVWELGLVQDGRLSSGARQDN</sequence>
<gene>
    <name evidence="1" type="ORF">NSJP_3267</name>
</gene>
<keyword evidence="2" id="KW-1185">Reference proteome</keyword>
<evidence type="ECO:0000313" key="2">
    <source>
        <dbReference type="Proteomes" id="UP000192042"/>
    </source>
</evidence>
<dbReference type="AlphaFoldDB" id="A0A1W1I8V4"/>
<dbReference type="EMBL" id="LT828648">
    <property type="protein sequence ID" value="SLM49434.1"/>
    <property type="molecule type" value="Genomic_DNA"/>
</dbReference>
<reference evidence="1 2" key="1">
    <citation type="submission" date="2017-03" db="EMBL/GenBank/DDBJ databases">
        <authorList>
            <person name="Afonso C.L."/>
            <person name="Miller P.J."/>
            <person name="Scott M.A."/>
            <person name="Spackman E."/>
            <person name="Goraichik I."/>
            <person name="Dimitrov K.M."/>
            <person name="Suarez D.L."/>
            <person name="Swayne D.E."/>
        </authorList>
    </citation>
    <scope>NUCLEOTIDE SEQUENCE [LARGE SCALE GENOMIC DNA]</scope>
    <source>
        <strain evidence="1">Genome sequencing of Nitrospira japonica strain NJ11</strain>
    </source>
</reference>